<keyword evidence="3" id="KW-1133">Transmembrane helix</keyword>
<keyword evidence="8" id="KW-1185">Reference proteome</keyword>
<dbReference type="Proteomes" id="UP000318205">
    <property type="component" value="Segment"/>
</dbReference>
<sequence length="669" mass="77056">MNLYNIYPRRVRRALKKFIELGLDMEKLDRVSATTLIEYNISGELPERMYATAVKIDINTIALFPPRVVRLEHLRQLLRLVLEIPHRLHALVTYHKGDLLDDEETIEKIARAGLLSEDDLRYLIQNARRTPLELAKLNPRMILPGTVFSEAHLVELIEHVGFSRIGEIYSAVSIPVVTLLKLSRQMHIPPLNASLTELKDSYICLNLVTTYPETDILNYISAEVKQDPLFIRELEMFIGAELPYVHRKINRLLFATLPTDQLRRRYGVSFHVMFDFVDCQVTEFDFWNFSKTEIDFVCKHIGVYDRKSQRFAKEFRAYVYMTQGRLLPVTVCSAYNVVPPCRAEDVIKKMDIARVRSKKEASRLLADYYCDFSLCRKVIRSNISITTKKLILRTVRWFSVAGLSRTTSYRKVTHDRMLMDLFTYLVIRLFRSRNCLRSLARAPAAHGSVPVAGSYARTSGPPARRNNIAGDVDVTDAGLLDAARNLAVLASRGVVDTCFIVAEERWGAIAGILDGEVVIDVRRMRRAITEASLRTINVDRHGLLRRDSLKHIDELDIYSMVDYEVIADLGERYVRTLLYFNILLEYLFAISLFRLAVMQPTDGRFREFVSKLVNGFLEGFRIYFCHIRVDDSVSMDMQLYLEGHSAPFHTYHLFVKVILIILEHLNGTS</sequence>
<name>A0A2C9DT15_9POXV</name>
<keyword evidence="2" id="KW-0812">Transmembrane</keyword>
<dbReference type="Proteomes" id="UP000318014">
    <property type="component" value="Genome"/>
</dbReference>
<evidence type="ECO:0000313" key="5">
    <source>
        <dbReference type="EMBL" id="ATI21148.1"/>
    </source>
</evidence>
<evidence type="ECO:0000256" key="4">
    <source>
        <dbReference type="ARBA" id="ARBA00023136"/>
    </source>
</evidence>
<gene>
    <name evidence="6" type="ORF">EKPV-NSW-ORF065</name>
</gene>
<dbReference type="GO" id="GO:0016020">
    <property type="term" value="C:membrane"/>
    <property type="evidence" value="ECO:0007669"/>
    <property type="project" value="UniProtKB-SubCell"/>
</dbReference>
<reference evidence="5 8" key="2">
    <citation type="journal article" date="2017" name="Virus Res.">
        <title>Complete genomic characterisation of two novel poxviruses (WKPV and EKPV) from western and eastern grey kangaroos.</title>
        <authorList>
            <person name="Bennett M."/>
            <person name="Tu S.L."/>
            <person name="Upton C."/>
            <person name="McArtor C."/>
            <person name="Gillett A."/>
            <person name="Laird T."/>
            <person name="O'Dea M."/>
        </authorList>
    </citation>
    <scope>NUCLEOTIDE SEQUENCE [LARGE SCALE GENOMIC DNA]</scope>
    <source>
        <strain evidence="5">Sunshine Coast</strain>
    </source>
</reference>
<protein>
    <submittedName>
        <fullName evidence="5">Membrane protein</fullName>
    </submittedName>
</protein>
<evidence type="ECO:0000313" key="6">
    <source>
        <dbReference type="EMBL" id="ATX75055.1"/>
    </source>
</evidence>
<dbReference type="InterPro" id="IPR006732">
    <property type="entry name" value="Poxvirus_O1"/>
</dbReference>
<evidence type="ECO:0000256" key="1">
    <source>
        <dbReference type="ARBA" id="ARBA00004167"/>
    </source>
</evidence>
<dbReference type="EMBL" id="MF661791">
    <property type="protein sequence ID" value="ATX75055.1"/>
    <property type="molecule type" value="Genomic_DNA"/>
</dbReference>
<accession>A0A2C9DT15</accession>
<reference evidence="6 7" key="1">
    <citation type="journal article" date="2017" name="Sci. Rep.">
        <title>Molecular and microscopic characterization of a novel Eastern grey kangaroopox virus genome directly from a clinical sample.</title>
        <authorList>
            <person name="Sarker S."/>
            <person name="Roberts H.K."/>
            <person name="Tidd N."/>
            <person name="Ault S."/>
            <person name="Ladmore G."/>
            <person name="Peters A."/>
            <person name="Forwood J.K."/>
            <person name="Helbig K."/>
            <person name="Raidal S.R."/>
        </authorList>
    </citation>
    <scope>NUCLEOTIDE SEQUENCE [LARGE SCALE GENOMIC DNA]</scope>
    <source>
        <strain evidence="6 7">NSW</strain>
    </source>
</reference>
<proteinExistence type="predicted"/>
<evidence type="ECO:0000313" key="8">
    <source>
        <dbReference type="Proteomes" id="UP000318205"/>
    </source>
</evidence>
<dbReference type="EMBL" id="MF467281">
    <property type="protein sequence ID" value="ATI21148.1"/>
    <property type="molecule type" value="Genomic_DNA"/>
</dbReference>
<keyword evidence="4" id="KW-0472">Membrane</keyword>
<dbReference type="Pfam" id="PF04497">
    <property type="entry name" value="Pox_E2-like"/>
    <property type="match status" value="2"/>
</dbReference>
<reference evidence="6" key="3">
    <citation type="submission" date="2018-08" db="EMBL/GenBank/DDBJ databases">
        <authorList>
            <person name="Ferrada E.E."/>
            <person name="Latorre B.A."/>
        </authorList>
    </citation>
    <scope>NUCLEOTIDE SEQUENCE</scope>
    <source>
        <strain evidence="6">NSW</strain>
    </source>
</reference>
<evidence type="ECO:0000256" key="3">
    <source>
        <dbReference type="ARBA" id="ARBA00022989"/>
    </source>
</evidence>
<dbReference type="PIRSF" id="PIRSF015980">
    <property type="entry name" value="VAC_O1L"/>
    <property type="match status" value="1"/>
</dbReference>
<comment type="subcellular location">
    <subcellularLocation>
        <location evidence="1">Membrane</location>
        <topology evidence="1">Single-pass membrane protein</topology>
    </subcellularLocation>
</comment>
<dbReference type="InterPro" id="IPR021155">
    <property type="entry name" value="Poxvirus_E2/O1"/>
</dbReference>
<evidence type="ECO:0000313" key="7">
    <source>
        <dbReference type="Proteomes" id="UP000318014"/>
    </source>
</evidence>
<evidence type="ECO:0000256" key="2">
    <source>
        <dbReference type="ARBA" id="ARBA00022692"/>
    </source>
</evidence>
<organism evidence="5 8">
    <name type="scientific">Eastern grey kangaroopox virus</name>
    <dbReference type="NCBI Taxonomy" id="2042482"/>
    <lineage>
        <taxon>Viruses</taxon>
        <taxon>Varidnaviria</taxon>
        <taxon>Bamfordvirae</taxon>
        <taxon>Nucleocytoviricota</taxon>
        <taxon>Pokkesviricetes</taxon>
        <taxon>Chitovirales</taxon>
        <taxon>Poxviridae</taxon>
        <taxon>Chordopoxvirinae</taxon>
        <taxon>Macropopoxvirus</taxon>
        <taxon>Macropopoxvirus mgiganteuspox</taxon>
        <taxon>Eastern kangaroopox virus</taxon>
    </lineage>
</organism>